<keyword evidence="7 14" id="KW-0808">Transferase</keyword>
<dbReference type="PROSITE" id="PS00187">
    <property type="entry name" value="TPP_ENZYMES"/>
    <property type="match status" value="1"/>
</dbReference>
<dbReference type="FunFam" id="3.40.50.1220:FF:000008">
    <property type="entry name" value="Acetolactate synthase"/>
    <property type="match status" value="1"/>
</dbReference>
<comment type="pathway">
    <text evidence="1 14">Amino-acid biosynthesis; L-isoleucine biosynthesis; L-isoleucine from 2-oxobutanoate: step 1/4.</text>
</comment>
<dbReference type="STRING" id="1423807.FD16_GL001422"/>
<dbReference type="RefSeq" id="WP_010621433.1">
    <property type="nucleotide sequence ID" value="NZ_AZGF01000030.1"/>
</dbReference>
<proteinExistence type="inferred from homology"/>
<dbReference type="NCBIfam" id="TIGR00118">
    <property type="entry name" value="acolac_lg"/>
    <property type="match status" value="1"/>
</dbReference>
<feature type="domain" description="Thiamine pyrophosphate enzyme TPP-binding" evidence="16">
    <location>
        <begin position="394"/>
        <end position="542"/>
    </location>
</feature>
<dbReference type="GO" id="GO:0050660">
    <property type="term" value="F:flavin adenine dinucleotide binding"/>
    <property type="evidence" value="ECO:0007669"/>
    <property type="project" value="InterPro"/>
</dbReference>
<dbReference type="Pfam" id="PF02776">
    <property type="entry name" value="TPP_enzyme_N"/>
    <property type="match status" value="1"/>
</dbReference>
<evidence type="ECO:0000256" key="6">
    <source>
        <dbReference type="ARBA" id="ARBA00022630"/>
    </source>
</evidence>
<keyword evidence="9" id="KW-0274">FAD</keyword>
<dbReference type="Gene3D" id="3.40.50.1220">
    <property type="entry name" value="TPP-binding domain"/>
    <property type="match status" value="1"/>
</dbReference>
<dbReference type="InterPro" id="IPR029035">
    <property type="entry name" value="DHS-like_NAD/FAD-binding_dom"/>
</dbReference>
<dbReference type="eggNOG" id="COG0028">
    <property type="taxonomic scope" value="Bacteria"/>
</dbReference>
<keyword evidence="5 14" id="KW-0028">Amino-acid biosynthesis</keyword>
<dbReference type="EC" id="2.2.1.6" evidence="4 14"/>
<evidence type="ECO:0000256" key="2">
    <source>
        <dbReference type="ARBA" id="ARBA00005025"/>
    </source>
</evidence>
<dbReference type="InterPro" id="IPR039368">
    <property type="entry name" value="AHAS_TPP"/>
</dbReference>
<comment type="cofactor">
    <cofactor evidence="14">
        <name>thiamine diphosphate</name>
        <dbReference type="ChEBI" id="CHEBI:58937"/>
    </cofactor>
    <text evidence="14">Binds 1 thiamine pyrophosphate per subunit.</text>
</comment>
<dbReference type="FunFam" id="3.40.50.970:FF:000007">
    <property type="entry name" value="Acetolactate synthase"/>
    <property type="match status" value="1"/>
</dbReference>
<evidence type="ECO:0000259" key="17">
    <source>
        <dbReference type="Pfam" id="PF02776"/>
    </source>
</evidence>
<accession>A0A0R1VXA2</accession>
<evidence type="ECO:0000256" key="14">
    <source>
        <dbReference type="RuleBase" id="RU003591"/>
    </source>
</evidence>
<feature type="domain" description="Thiamine pyrophosphate enzyme N-terminal TPP-binding" evidence="17">
    <location>
        <begin position="12"/>
        <end position="124"/>
    </location>
</feature>
<dbReference type="InterPro" id="IPR000399">
    <property type="entry name" value="TPP-bd_CS"/>
</dbReference>
<evidence type="ECO:0000256" key="11">
    <source>
        <dbReference type="ARBA" id="ARBA00023052"/>
    </source>
</evidence>
<keyword evidence="11 14" id="KW-0786">Thiamine pyrophosphate</keyword>
<dbReference type="FunFam" id="3.40.50.970:FF:000016">
    <property type="entry name" value="Acetolactate synthase"/>
    <property type="match status" value="1"/>
</dbReference>
<reference evidence="18 19" key="1">
    <citation type="journal article" date="2015" name="Genome Announc.">
        <title>Expanding the biotechnology potential of lactobacilli through comparative genomics of 213 strains and associated genera.</title>
        <authorList>
            <person name="Sun Z."/>
            <person name="Harris H.M."/>
            <person name="McCann A."/>
            <person name="Guo C."/>
            <person name="Argimon S."/>
            <person name="Zhang W."/>
            <person name="Yang X."/>
            <person name="Jeffery I.B."/>
            <person name="Cooney J.C."/>
            <person name="Kagawa T.F."/>
            <person name="Liu W."/>
            <person name="Song Y."/>
            <person name="Salvetti E."/>
            <person name="Wrobel A."/>
            <person name="Rasinkangas P."/>
            <person name="Parkhill J."/>
            <person name="Rea M.C."/>
            <person name="O'Sullivan O."/>
            <person name="Ritari J."/>
            <person name="Douillard F.P."/>
            <person name="Paul Ross R."/>
            <person name="Yang R."/>
            <person name="Briner A.E."/>
            <person name="Felis G.E."/>
            <person name="de Vos W.M."/>
            <person name="Barrangou R."/>
            <person name="Klaenhammer T.R."/>
            <person name="Caufield P.W."/>
            <person name="Cui Y."/>
            <person name="Zhang H."/>
            <person name="O'Toole P.W."/>
        </authorList>
    </citation>
    <scope>NUCLEOTIDE SEQUENCE [LARGE SCALE GENOMIC DNA]</scope>
    <source>
        <strain evidence="18 19">DSM 5007</strain>
    </source>
</reference>
<comment type="cofactor">
    <cofactor evidence="14">
        <name>Mg(2+)</name>
        <dbReference type="ChEBI" id="CHEBI:18420"/>
    </cofactor>
    <text evidence="14">Binds 1 Mg(2+) ion per subunit.</text>
</comment>
<dbReference type="GO" id="GO:0009097">
    <property type="term" value="P:isoleucine biosynthetic process"/>
    <property type="evidence" value="ECO:0007669"/>
    <property type="project" value="UniProtKB-UniPathway"/>
</dbReference>
<evidence type="ECO:0000256" key="9">
    <source>
        <dbReference type="ARBA" id="ARBA00022827"/>
    </source>
</evidence>
<gene>
    <name evidence="18" type="ORF">FD16_GL001422</name>
</gene>
<dbReference type="OrthoDB" id="4494979at2"/>
<dbReference type="Gene3D" id="3.40.50.970">
    <property type="match status" value="2"/>
</dbReference>
<dbReference type="SUPFAM" id="SSF52518">
    <property type="entry name" value="Thiamin diphosphate-binding fold (THDP-binding)"/>
    <property type="match status" value="2"/>
</dbReference>
<dbReference type="PANTHER" id="PTHR18968:SF13">
    <property type="entry name" value="ACETOLACTATE SYNTHASE CATALYTIC SUBUNIT, MITOCHONDRIAL"/>
    <property type="match status" value="1"/>
</dbReference>
<dbReference type="PATRIC" id="fig|1423807.3.peg.1449"/>
<dbReference type="InterPro" id="IPR012000">
    <property type="entry name" value="Thiamin_PyroP_enz_cen_dom"/>
</dbReference>
<comment type="catalytic activity">
    <reaction evidence="13 14">
        <text>2 pyruvate + H(+) = (2S)-2-acetolactate + CO2</text>
        <dbReference type="Rhea" id="RHEA:25249"/>
        <dbReference type="ChEBI" id="CHEBI:15361"/>
        <dbReference type="ChEBI" id="CHEBI:15378"/>
        <dbReference type="ChEBI" id="CHEBI:16526"/>
        <dbReference type="ChEBI" id="CHEBI:58476"/>
        <dbReference type="EC" id="2.2.1.6"/>
    </reaction>
</comment>
<evidence type="ECO:0000256" key="1">
    <source>
        <dbReference type="ARBA" id="ARBA00004974"/>
    </source>
</evidence>
<dbReference type="SUPFAM" id="SSF52467">
    <property type="entry name" value="DHS-like NAD/FAD-binding domain"/>
    <property type="match status" value="1"/>
</dbReference>
<dbReference type="Pfam" id="PF02775">
    <property type="entry name" value="TPP_enzyme_C"/>
    <property type="match status" value="1"/>
</dbReference>
<evidence type="ECO:0000256" key="7">
    <source>
        <dbReference type="ARBA" id="ARBA00022679"/>
    </source>
</evidence>
<protein>
    <recommendedName>
        <fullName evidence="4 14">Acetolactate synthase</fullName>
        <ecNumber evidence="4 14">2.2.1.6</ecNumber>
    </recommendedName>
</protein>
<comment type="similarity">
    <text evidence="3 14">Belongs to the TPP enzyme family.</text>
</comment>
<evidence type="ECO:0000256" key="3">
    <source>
        <dbReference type="ARBA" id="ARBA00007812"/>
    </source>
</evidence>
<dbReference type="Proteomes" id="UP000051820">
    <property type="component" value="Unassembled WGS sequence"/>
</dbReference>
<dbReference type="GO" id="GO:0009099">
    <property type="term" value="P:L-valine biosynthetic process"/>
    <property type="evidence" value="ECO:0007669"/>
    <property type="project" value="UniProtKB-UniPathway"/>
</dbReference>
<evidence type="ECO:0000256" key="5">
    <source>
        <dbReference type="ARBA" id="ARBA00022605"/>
    </source>
</evidence>
<evidence type="ECO:0000259" key="15">
    <source>
        <dbReference type="Pfam" id="PF00205"/>
    </source>
</evidence>
<dbReference type="PANTHER" id="PTHR18968">
    <property type="entry name" value="THIAMINE PYROPHOSPHATE ENZYMES"/>
    <property type="match status" value="1"/>
</dbReference>
<comment type="pathway">
    <text evidence="2 14">Amino-acid biosynthesis; L-valine biosynthesis; L-valine from pyruvate: step 1/4.</text>
</comment>
<dbReference type="UniPathway" id="UPA00049">
    <property type="reaction ID" value="UER00059"/>
</dbReference>
<dbReference type="InterPro" id="IPR029061">
    <property type="entry name" value="THDP-binding"/>
</dbReference>
<dbReference type="CDD" id="cd07035">
    <property type="entry name" value="TPP_PYR_POX_like"/>
    <property type="match status" value="1"/>
</dbReference>
<dbReference type="GO" id="GO:0003984">
    <property type="term" value="F:acetolactate synthase activity"/>
    <property type="evidence" value="ECO:0007669"/>
    <property type="project" value="UniProtKB-EC"/>
</dbReference>
<evidence type="ECO:0000313" key="18">
    <source>
        <dbReference type="EMBL" id="KRM10218.1"/>
    </source>
</evidence>
<keyword evidence="6" id="KW-0285">Flavoprotein</keyword>
<dbReference type="InterPro" id="IPR012001">
    <property type="entry name" value="Thiamin_PyroP_enz_TPP-bd_dom"/>
</dbReference>
<evidence type="ECO:0000259" key="16">
    <source>
        <dbReference type="Pfam" id="PF02775"/>
    </source>
</evidence>
<evidence type="ECO:0000256" key="8">
    <source>
        <dbReference type="ARBA" id="ARBA00022723"/>
    </source>
</evidence>
<evidence type="ECO:0000256" key="4">
    <source>
        <dbReference type="ARBA" id="ARBA00013145"/>
    </source>
</evidence>
<dbReference type="InterPro" id="IPR011766">
    <property type="entry name" value="TPP_enzyme_TPP-bd"/>
</dbReference>
<sequence length="567" mass="61597">MQTKQSSKTQLSGAELLINSLAKQQVNMIFGYPGGTILPQYDVMYQQHFKNILVRHEQGATHAAEGYAKSTGKTGVVLVTSGPGATNALTGIADAMRDSVPMVVFTGQVGTKLIGTDAFQEANVLSLTDSITKRNYQVQSPGDVPQIVAEAFATAQTGRKGPVVVDLPKDVMAKTIETDDSIPQQFDLPQTDGISQESTDNMQAILQALSHSSRPLMIAGGGVVAAKASPEFIEFAHQHQIPVIASLLGLGVMPTADPLFMGMAGMHGSYAANMALHKCDLLINVGCRFEDRLATNTKRFAPNAEIAHIDIDPAEIGKIIPTKYRVVADAKEALTSMLEFDTTADHHTDWMAENTERKQQHPYHYTKEAGKIKPQQLIEKVGALTEGKAYVVTDVGQHQMWAAQFYPYSFPGQLVTSGGLGTMGFGLPAAIGTQFAHPDQPIILFTGDGSLQMTSEEMDVLSAYGLNVKVILLNNGTLGMVRQWQDLFYDERRSQTVFHEQPDFQKLAQAYGLENYLLDPKGPWESQLEDALTSEHSALIEVPIPKLGAVQPMIAPGQSNDHMMDVD</sequence>
<dbReference type="GO" id="GO:0000287">
    <property type="term" value="F:magnesium ion binding"/>
    <property type="evidence" value="ECO:0007669"/>
    <property type="project" value="UniProtKB-UniRule"/>
</dbReference>
<dbReference type="Pfam" id="PF00205">
    <property type="entry name" value="TPP_enzyme_M"/>
    <property type="match status" value="1"/>
</dbReference>
<keyword evidence="12 14" id="KW-0100">Branched-chain amino acid biosynthesis</keyword>
<evidence type="ECO:0000313" key="19">
    <source>
        <dbReference type="Proteomes" id="UP000051820"/>
    </source>
</evidence>
<dbReference type="GO" id="GO:0030976">
    <property type="term" value="F:thiamine pyrophosphate binding"/>
    <property type="evidence" value="ECO:0007669"/>
    <property type="project" value="UniProtKB-UniRule"/>
</dbReference>
<dbReference type="UniPathway" id="UPA00047">
    <property type="reaction ID" value="UER00055"/>
</dbReference>
<name>A0A0R1VXA2_9LACO</name>
<comment type="caution">
    <text evidence="18">The sequence shown here is derived from an EMBL/GenBank/DDBJ whole genome shotgun (WGS) entry which is preliminary data.</text>
</comment>
<dbReference type="InterPro" id="IPR045229">
    <property type="entry name" value="TPP_enz"/>
</dbReference>
<keyword evidence="19" id="KW-1185">Reference proteome</keyword>
<evidence type="ECO:0000256" key="12">
    <source>
        <dbReference type="ARBA" id="ARBA00023304"/>
    </source>
</evidence>
<keyword evidence="10 14" id="KW-0460">Magnesium</keyword>
<organism evidence="18 19">
    <name type="scientific">Paucilactobacillus suebicus DSM 5007 = KCTC 3549</name>
    <dbReference type="NCBI Taxonomy" id="1423807"/>
    <lineage>
        <taxon>Bacteria</taxon>
        <taxon>Bacillati</taxon>
        <taxon>Bacillota</taxon>
        <taxon>Bacilli</taxon>
        <taxon>Lactobacillales</taxon>
        <taxon>Lactobacillaceae</taxon>
        <taxon>Paucilactobacillus</taxon>
    </lineage>
</organism>
<keyword evidence="8 14" id="KW-0479">Metal-binding</keyword>
<feature type="domain" description="Thiamine pyrophosphate enzyme central" evidence="15">
    <location>
        <begin position="203"/>
        <end position="336"/>
    </location>
</feature>
<dbReference type="GO" id="GO:0005948">
    <property type="term" value="C:acetolactate synthase complex"/>
    <property type="evidence" value="ECO:0007669"/>
    <property type="project" value="TreeGrafter"/>
</dbReference>
<evidence type="ECO:0000256" key="13">
    <source>
        <dbReference type="ARBA" id="ARBA00048670"/>
    </source>
</evidence>
<dbReference type="EMBL" id="AZGF01000030">
    <property type="protein sequence ID" value="KRM10218.1"/>
    <property type="molecule type" value="Genomic_DNA"/>
</dbReference>
<evidence type="ECO:0000256" key="10">
    <source>
        <dbReference type="ARBA" id="ARBA00022842"/>
    </source>
</evidence>
<dbReference type="InterPro" id="IPR012846">
    <property type="entry name" value="Acetolactate_synth_lsu"/>
</dbReference>
<dbReference type="CDD" id="cd02015">
    <property type="entry name" value="TPP_AHAS"/>
    <property type="match status" value="1"/>
</dbReference>
<dbReference type="AlphaFoldDB" id="A0A0R1VXA2"/>